<dbReference type="OrthoDB" id="10273370at2759"/>
<dbReference type="EMBL" id="KZ110594">
    <property type="protein sequence ID" value="OSX63831.1"/>
    <property type="molecule type" value="Genomic_DNA"/>
</dbReference>
<dbReference type="RefSeq" id="XP_024340625.1">
    <property type="nucleotide sequence ID" value="XM_024488668.1"/>
</dbReference>
<evidence type="ECO:0000313" key="1">
    <source>
        <dbReference type="EMBL" id="OSX63831.1"/>
    </source>
</evidence>
<sequence>MSLTSHDNYPIARRHAFSVVTMQNNAIIVRICTYMLDDIPGRLHWVRELKVCFNSMTHDFPPAVESCNTAARLLVPLLENAIHLKSLQFPYSVDVLLLTQPRIAPALSALHHLQILHLTLYPDSESKAELFAIQREMLREMRSRPVELSLWIPSSSDLSCIQYIQTIKRLTLERLMLHNEEYPNYAQGSQHLLSWPTASSLTLDSCELSMSEAVRAFPNLRELRVGYLSSGLTSTSSVCWPQMDYVRGPQVLFEQWPFSCHVHHLTITSALYLGSPHDATVLSTIRQTSPRILALSVPEKPELVDTFWAKLAGITRQVHSLEITLSEVYLVFKMAQQLGIRLGVLSNLGRLIHVKLTYSYPVNVTPVTPDGVSITPMLDIQNNILERLLHVLIEHTHSLRYVSIEFIGHSGPCTPSRGSWRIVRSDKERTVERISQYDAEQIREIINARDFDPASFI</sequence>
<reference evidence="1 2" key="1">
    <citation type="submission" date="2017-04" db="EMBL/GenBank/DDBJ databases">
        <title>Genome Sequence of the Model Brown-Rot Fungus Postia placenta SB12.</title>
        <authorList>
            <consortium name="DOE Joint Genome Institute"/>
            <person name="Gaskell J."/>
            <person name="Kersten P."/>
            <person name="Larrondo L.F."/>
            <person name="Canessa P."/>
            <person name="Martinez D."/>
            <person name="Hibbett D."/>
            <person name="Schmoll M."/>
            <person name="Kubicek C.P."/>
            <person name="Martinez A.T."/>
            <person name="Yadav J."/>
            <person name="Master E."/>
            <person name="Magnuson J.K."/>
            <person name="James T."/>
            <person name="Yaver D."/>
            <person name="Berka R."/>
            <person name="Labutti K."/>
            <person name="Lipzen A."/>
            <person name="Aerts A."/>
            <person name="Barry K."/>
            <person name="Henrissat B."/>
            <person name="Blanchette R."/>
            <person name="Grigoriev I."/>
            <person name="Cullen D."/>
        </authorList>
    </citation>
    <scope>NUCLEOTIDE SEQUENCE [LARGE SCALE GENOMIC DNA]</scope>
    <source>
        <strain evidence="1 2">MAD-698-R-SB12</strain>
    </source>
</reference>
<organism evidence="1 2">
    <name type="scientific">Postia placenta MAD-698-R-SB12</name>
    <dbReference type="NCBI Taxonomy" id="670580"/>
    <lineage>
        <taxon>Eukaryota</taxon>
        <taxon>Fungi</taxon>
        <taxon>Dikarya</taxon>
        <taxon>Basidiomycota</taxon>
        <taxon>Agaricomycotina</taxon>
        <taxon>Agaricomycetes</taxon>
        <taxon>Polyporales</taxon>
        <taxon>Adustoporiaceae</taxon>
        <taxon>Rhodonia</taxon>
    </lineage>
</organism>
<evidence type="ECO:0008006" key="3">
    <source>
        <dbReference type="Google" id="ProtNLM"/>
    </source>
</evidence>
<dbReference type="Proteomes" id="UP000194127">
    <property type="component" value="Unassembled WGS sequence"/>
</dbReference>
<evidence type="ECO:0000313" key="2">
    <source>
        <dbReference type="Proteomes" id="UP000194127"/>
    </source>
</evidence>
<name>A0A1X6N5E3_9APHY</name>
<keyword evidence="2" id="KW-1185">Reference proteome</keyword>
<dbReference type="GeneID" id="36333617"/>
<protein>
    <recommendedName>
        <fullName evidence="3">F-box domain-containing protein</fullName>
    </recommendedName>
</protein>
<dbReference type="AlphaFoldDB" id="A0A1X6N5E3"/>
<proteinExistence type="predicted"/>
<gene>
    <name evidence="1" type="ORF">POSPLADRAFT_1179447</name>
</gene>
<accession>A0A1X6N5E3</accession>